<dbReference type="Pfam" id="PF13499">
    <property type="entry name" value="EF-hand_7"/>
    <property type="match status" value="1"/>
</dbReference>
<organism evidence="4 5">
    <name type="scientific">Prymnesium parvum</name>
    <name type="common">Toxic golden alga</name>
    <dbReference type="NCBI Taxonomy" id="97485"/>
    <lineage>
        <taxon>Eukaryota</taxon>
        <taxon>Haptista</taxon>
        <taxon>Haptophyta</taxon>
        <taxon>Prymnesiophyceae</taxon>
        <taxon>Prymnesiales</taxon>
        <taxon>Prymnesiaceae</taxon>
        <taxon>Prymnesium</taxon>
    </lineage>
</organism>
<feature type="compositionally biased region" description="Basic and acidic residues" evidence="2">
    <location>
        <begin position="507"/>
        <end position="524"/>
    </location>
</feature>
<evidence type="ECO:0000256" key="2">
    <source>
        <dbReference type="SAM" id="MobiDB-lite"/>
    </source>
</evidence>
<evidence type="ECO:0000313" key="5">
    <source>
        <dbReference type="Proteomes" id="UP001515480"/>
    </source>
</evidence>
<feature type="compositionally biased region" description="Low complexity" evidence="2">
    <location>
        <begin position="63"/>
        <end position="72"/>
    </location>
</feature>
<dbReference type="PROSITE" id="PS00018">
    <property type="entry name" value="EF_HAND_1"/>
    <property type="match status" value="2"/>
</dbReference>
<feature type="domain" description="EF-hand" evidence="3">
    <location>
        <begin position="811"/>
        <end position="846"/>
    </location>
</feature>
<evidence type="ECO:0000256" key="1">
    <source>
        <dbReference type="ARBA" id="ARBA00022837"/>
    </source>
</evidence>
<feature type="region of interest" description="Disordered" evidence="2">
    <location>
        <begin position="239"/>
        <end position="264"/>
    </location>
</feature>
<dbReference type="AlphaFoldDB" id="A0AB34K0X2"/>
<feature type="compositionally biased region" description="Low complexity" evidence="2">
    <location>
        <begin position="399"/>
        <end position="412"/>
    </location>
</feature>
<dbReference type="EMBL" id="JBGBPQ010000003">
    <property type="protein sequence ID" value="KAL1526179.1"/>
    <property type="molecule type" value="Genomic_DNA"/>
</dbReference>
<dbReference type="GO" id="GO:0005509">
    <property type="term" value="F:calcium ion binding"/>
    <property type="evidence" value="ECO:0007669"/>
    <property type="project" value="InterPro"/>
</dbReference>
<accession>A0AB34K0X2</accession>
<feature type="domain" description="EF-hand" evidence="3">
    <location>
        <begin position="847"/>
        <end position="882"/>
    </location>
</feature>
<comment type="caution">
    <text evidence="4">The sequence shown here is derived from an EMBL/GenBank/DDBJ whole genome shotgun (WGS) entry which is preliminary data.</text>
</comment>
<proteinExistence type="predicted"/>
<dbReference type="Gene3D" id="1.10.238.10">
    <property type="entry name" value="EF-hand"/>
    <property type="match status" value="1"/>
</dbReference>
<protein>
    <recommendedName>
        <fullName evidence="3">EF-hand domain-containing protein</fullName>
    </recommendedName>
</protein>
<dbReference type="PROSITE" id="PS50222">
    <property type="entry name" value="EF_HAND_2"/>
    <property type="match status" value="2"/>
</dbReference>
<feature type="region of interest" description="Disordered" evidence="2">
    <location>
        <begin position="384"/>
        <end position="439"/>
    </location>
</feature>
<feature type="compositionally biased region" description="Acidic residues" evidence="2">
    <location>
        <begin position="525"/>
        <end position="539"/>
    </location>
</feature>
<evidence type="ECO:0000259" key="3">
    <source>
        <dbReference type="PROSITE" id="PS50222"/>
    </source>
</evidence>
<keyword evidence="5" id="KW-1185">Reference proteome</keyword>
<feature type="region of interest" description="Disordered" evidence="2">
    <location>
        <begin position="23"/>
        <end position="79"/>
    </location>
</feature>
<evidence type="ECO:0000313" key="4">
    <source>
        <dbReference type="EMBL" id="KAL1526179.1"/>
    </source>
</evidence>
<keyword evidence="1" id="KW-0106">Calcium</keyword>
<dbReference type="InterPro" id="IPR011992">
    <property type="entry name" value="EF-hand-dom_pair"/>
</dbReference>
<feature type="region of interest" description="Disordered" evidence="2">
    <location>
        <begin position="487"/>
        <end position="595"/>
    </location>
</feature>
<name>A0AB34K0X2_PRYPA</name>
<feature type="region of interest" description="Disordered" evidence="2">
    <location>
        <begin position="350"/>
        <end position="371"/>
    </location>
</feature>
<reference evidence="4 5" key="1">
    <citation type="journal article" date="2024" name="Science">
        <title>Giant polyketide synthase enzymes in the biosynthesis of giant marine polyether toxins.</title>
        <authorList>
            <person name="Fallon T.R."/>
            <person name="Shende V.V."/>
            <person name="Wierzbicki I.H."/>
            <person name="Pendleton A.L."/>
            <person name="Watervoot N.F."/>
            <person name="Auber R.P."/>
            <person name="Gonzalez D.J."/>
            <person name="Wisecaver J.H."/>
            <person name="Moore B.S."/>
        </authorList>
    </citation>
    <scope>NUCLEOTIDE SEQUENCE [LARGE SCALE GENOMIC DNA]</scope>
    <source>
        <strain evidence="4 5">12B1</strain>
    </source>
</reference>
<dbReference type="Proteomes" id="UP001515480">
    <property type="component" value="Unassembled WGS sequence"/>
</dbReference>
<dbReference type="SMART" id="SM00054">
    <property type="entry name" value="EFh"/>
    <property type="match status" value="2"/>
</dbReference>
<sequence>MPLPSPPRAPEFILDRYGMWVEPSRPPLSSPRTVPAARRGSPRRSHELPQLPADPRTPRRPLRTAPPAGRTPSLGDDLIPSASLHGARGVVRVRALPDGAPCAGESFEQMTAVEPRWQPLVLPAVTWLFSWVEWHLQAARTELAPVVEAAHRAAAATASEHAAAFAAAQADGLAASIWRAMLSLVFHFLGRVDPLLCELREASGEAAAANARAEALEDEMEALRAEYDEQHAQLQLLLRQRRDDDPSRTEVYGDPSQHGAKPRSLLRQRSSFVSREESLHRARSYSIKPEGARQSIVRAKELEEDRQMEHELSRRLREELQNELSDKERENRRLMEMLEKERRQMELINTRKSRDTYKKQMDVSKQRAQERVRAAQLQLRVEQMREDQADDSNEVRQLSSSATTPAHHPAAAVDSSSEEEGTAGRSGGRAAASGDEEKLSHALVREKSENMRYSRLLRALEDKVGVGVIDSSIRDLGEGWQRKQLCEAASQTESPTPEVEISSGNGRVDKLEDASVEEDLRGSVEEEDEEDDDNAELDDASSAYADGSVDGDELDVVKKRGRGKKKVGLNDSSKSSRNPPENGKPSGTKAKRPEVEALQLRQVEWTIRTLTMEKQKQDAIDEAEKRKRKKLSTFMEGFFMRQHGSMKEVERKQLAFAKGLKGAIEPSQVEKRSGSRAVTGVIKFQVFAAMAGILPFPGDDERFLEEPSAFAFLCDMERKLAERLLGAGKADADKDSGDTSQYMLLERAVELLRDMALRIQELEGMALLEEEIAEDKAARKRGEVLRRDDDETSRKRSVAVVQNKVLRGLAKRGQSMREAFEMMDADGSGELELNELVAGIQVLDSRFSEEQLQQLMELIDVDNSGSVNFTELTRGIKHVPLCVEASDLRRVVWNVYLAELRRSREALQALFNRSFPHVDNTSPIPTDKLRQLLKAYGAPFSDDLAMAVSNFQGDRAEAFAKTLIEMGFDAVGPYDAFREGLTKTVEEIKEVRRLRARSQYLLITLA</sequence>
<dbReference type="CDD" id="cd00051">
    <property type="entry name" value="EFh"/>
    <property type="match status" value="1"/>
</dbReference>
<feature type="compositionally biased region" description="Basic and acidic residues" evidence="2">
    <location>
        <begin position="352"/>
        <end position="371"/>
    </location>
</feature>
<gene>
    <name evidence="4" type="ORF">AB1Y20_014907</name>
</gene>
<dbReference type="InterPro" id="IPR002048">
    <property type="entry name" value="EF_hand_dom"/>
</dbReference>
<feature type="compositionally biased region" description="Polar residues" evidence="2">
    <location>
        <begin position="570"/>
        <end position="579"/>
    </location>
</feature>
<dbReference type="SUPFAM" id="SSF47473">
    <property type="entry name" value="EF-hand"/>
    <property type="match status" value="1"/>
</dbReference>
<dbReference type="InterPro" id="IPR018247">
    <property type="entry name" value="EF_Hand_1_Ca_BS"/>
</dbReference>